<dbReference type="EMBL" id="AVOT02014047">
    <property type="protein sequence ID" value="MBW0497198.1"/>
    <property type="molecule type" value="Genomic_DNA"/>
</dbReference>
<feature type="domain" description="Vacuolar protein sorting-associated protein 8 central" evidence="3">
    <location>
        <begin position="875"/>
        <end position="1092"/>
    </location>
</feature>
<feature type="compositionally biased region" description="Polar residues" evidence="2">
    <location>
        <begin position="1799"/>
        <end position="1809"/>
    </location>
</feature>
<dbReference type="InterPro" id="IPR036322">
    <property type="entry name" value="WD40_repeat_dom_sf"/>
</dbReference>
<dbReference type="GO" id="GO:0005770">
    <property type="term" value="C:late endosome"/>
    <property type="evidence" value="ECO:0007669"/>
    <property type="project" value="TreeGrafter"/>
</dbReference>
<dbReference type="GO" id="GO:0030897">
    <property type="term" value="C:HOPS complex"/>
    <property type="evidence" value="ECO:0007669"/>
    <property type="project" value="TreeGrafter"/>
</dbReference>
<name>A0A9Q3H9M0_9BASI</name>
<dbReference type="InterPro" id="IPR015943">
    <property type="entry name" value="WD40/YVTN_repeat-like_dom_sf"/>
</dbReference>
<dbReference type="InterPro" id="IPR025941">
    <property type="entry name" value="Vps8_central_dom"/>
</dbReference>
<proteinExistence type="inferred from homology"/>
<dbReference type="Pfam" id="PF12816">
    <property type="entry name" value="TPR_Vps8"/>
    <property type="match status" value="1"/>
</dbReference>
<dbReference type="InterPro" id="IPR059070">
    <property type="entry name" value="TPR_VPS8_2"/>
</dbReference>
<feature type="region of interest" description="Disordered" evidence="2">
    <location>
        <begin position="1678"/>
        <end position="1697"/>
    </location>
</feature>
<feature type="compositionally biased region" description="Polar residues" evidence="2">
    <location>
        <begin position="1730"/>
        <end position="1746"/>
    </location>
</feature>
<dbReference type="GO" id="GO:0034058">
    <property type="term" value="P:endosomal vesicle fusion"/>
    <property type="evidence" value="ECO:0007669"/>
    <property type="project" value="TreeGrafter"/>
</dbReference>
<dbReference type="Gene3D" id="2.130.10.10">
    <property type="entry name" value="YVTN repeat-like/Quinoprotein amine dehydrogenase"/>
    <property type="match status" value="1"/>
</dbReference>
<dbReference type="PANTHER" id="PTHR12616:SF8">
    <property type="entry name" value="VACUOLAR PROTEIN SORTING-ASSOCIATED PROTEIN 8 HOMOLOG"/>
    <property type="match status" value="1"/>
</dbReference>
<reference evidence="5" key="1">
    <citation type="submission" date="2021-03" db="EMBL/GenBank/DDBJ databases">
        <title>Draft genome sequence of rust myrtle Austropuccinia psidii MF-1, a brazilian biotype.</title>
        <authorList>
            <person name="Quecine M.C."/>
            <person name="Pachon D.M.R."/>
            <person name="Bonatelli M.L."/>
            <person name="Correr F.H."/>
            <person name="Franceschini L.M."/>
            <person name="Leite T.F."/>
            <person name="Margarido G.R.A."/>
            <person name="Almeida C.A."/>
            <person name="Ferrarezi J.A."/>
            <person name="Labate C.A."/>
        </authorList>
    </citation>
    <scope>NUCLEOTIDE SEQUENCE</scope>
    <source>
        <strain evidence="5">MF-1</strain>
    </source>
</reference>
<protein>
    <recommendedName>
        <fullName evidence="7">Vacuolar protein sorting-associated protein 8 central domain-containing protein</fullName>
    </recommendedName>
</protein>
<feature type="region of interest" description="Disordered" evidence="2">
    <location>
        <begin position="1851"/>
        <end position="1874"/>
    </location>
</feature>
<comment type="caution">
    <text evidence="5">The sequence shown here is derived from an EMBL/GenBank/DDBJ whole genome shotgun (WGS) entry which is preliminary data.</text>
</comment>
<dbReference type="InterPro" id="IPR045111">
    <property type="entry name" value="Vps41/Vps8"/>
</dbReference>
<feature type="region of interest" description="Disordered" evidence="2">
    <location>
        <begin position="1799"/>
        <end position="1839"/>
    </location>
</feature>
<feature type="region of interest" description="Disordered" evidence="2">
    <location>
        <begin position="1728"/>
        <end position="1748"/>
    </location>
</feature>
<feature type="compositionally biased region" description="Polar residues" evidence="2">
    <location>
        <begin position="1"/>
        <end position="10"/>
    </location>
</feature>
<feature type="region of interest" description="Disordered" evidence="2">
    <location>
        <begin position="1"/>
        <end position="29"/>
    </location>
</feature>
<evidence type="ECO:0000256" key="2">
    <source>
        <dbReference type="SAM" id="MobiDB-lite"/>
    </source>
</evidence>
<feature type="compositionally biased region" description="Basic and acidic residues" evidence="2">
    <location>
        <begin position="1680"/>
        <end position="1696"/>
    </location>
</feature>
<keyword evidence="6" id="KW-1185">Reference proteome</keyword>
<accession>A0A9Q3H9M0</accession>
<evidence type="ECO:0000256" key="1">
    <source>
        <dbReference type="ARBA" id="ARBA00009422"/>
    </source>
</evidence>
<gene>
    <name evidence="5" type="ORF">O181_036913</name>
</gene>
<comment type="similarity">
    <text evidence="1">Belongs to the VPS8 family.</text>
</comment>
<dbReference type="OrthoDB" id="289913at2759"/>
<evidence type="ECO:0000259" key="3">
    <source>
        <dbReference type="Pfam" id="PF12816"/>
    </source>
</evidence>
<dbReference type="Pfam" id="PF25066">
    <property type="entry name" value="TPR_VPS8_2"/>
    <property type="match status" value="1"/>
</dbReference>
<dbReference type="SUPFAM" id="SSF50978">
    <property type="entry name" value="WD40 repeat-like"/>
    <property type="match status" value="1"/>
</dbReference>
<evidence type="ECO:0000313" key="5">
    <source>
        <dbReference type="EMBL" id="MBW0497198.1"/>
    </source>
</evidence>
<evidence type="ECO:0000313" key="6">
    <source>
        <dbReference type="Proteomes" id="UP000765509"/>
    </source>
</evidence>
<dbReference type="PANTHER" id="PTHR12616">
    <property type="entry name" value="VACUOLAR PROTEIN SORTING VPS41"/>
    <property type="match status" value="1"/>
</dbReference>
<sequence>MINVSTSLSVASIEEENPTIENQEDEDEKEFRNLKDFMIEENKKTYEERFKDIFDQNSAESNLDQNANTSQIASDDEEFIYDGKDVALFEEDPKKDQEDDYHIKFNKILHSSSPSPSSANFNYSNSSSLDDQKISIERFRSNLLSPSPSISIHSNQALTSKSNLKSINSNNSLLDSNNSSTTNPSFNNFSKFRPINSNFQRLRSLNQFHSFNSNSIFSSSNQSTKSSILINSSNPKIFINSNSQSKSSSFDQVELDSKNSSNHNFFGWTSLNRISKKIYRNLKPNNNPNSASNSNFGLPTVTATSGLIVIGTSKGWVMVFDYASNLKFILGSESIVKEAGSVSSLSISHDHTFIAVGHNMGHIYLYNLLNPELPTRSVIPTTLKLVQDGRSEGHLLGHKIIHLGFIGARHTAIISADETGLAFYHTLGQVLGLISADAIRILGKYPDSISNLPKNLQNLNNNNYNYNNHIRQFSDVSVISSSRGMKPRKPTKIFGASPLPLGTTPHLTDGHGLIALITSTKLIVIGLKPKPRTWWKCMRNVSDSNQSGLIGSLCWFPSYSIQETLNVKSRSLQSKSKIITTNPNNIGMDPILAFSWGKTIRFITIMPDSIHGMSEDLMLQDGFLKGFKKKINGNLPNLRFVEGKSWICDDNVLAIQWLNWRIICVMTSTHFEIIDTQIWQRTGFEPIDLRWVVRLNLFRDSHSTIDSTPFDSASSASIDQNLAGSVMGSFKAYKGKIFLLTTHDLRLGMVISWADHILEKVQAGLLTEAIDLTTSYWYGRVDLETIGLPSQDEIRKAIVKPKLKQIMLASLNYAFSEQRMEDDTHFDLGGRGVDRTELFEGLVASCMRACLAIEDLEFMFEDVFERYQDHGIQNIFFIQLEPFVLRSEIRDLPTLVTQGLISLHEEKKEFDLIEQIIRHIDPTCLDINQVLAICLREGLYDALVYVYTEAMGDFVGPLVEFLNLIKTIHSYRQRMQQTCEGSNPGNDELICENTQKIEKLIPNAYKIFPYLSAVLSGSSYPNKAFYEPSKATIAKSSVYHFLFSGQSMHWPHPDGNLILTTEEEQQEPTYPYLRSLLIFDSEAMLDTLDVAFEDSWLHDSSNHKSIDRQFIIDLLIELISSSPEFTSIDRTFLHIFIARNLPKYSQFLSLSKPTLHAILISLATEEDRSTAQDRQLASEFLLSCYTPIEVENGQGELLQLFMEARFWRILRSIFTQKGMWADVIRCHLKDPDRNDEIFQDLAGIFRKIKRSRDEVMETKVMEILSESAMELSELSVPKTATLINKFRPQSHSVIIESLGAEKVKQFAYLRTLFEPDNDENLEEAGDDQLMRNFCVESFGLDPIYRLRYVDLVCEFDPSHVLRYLKKTLPSAEETPAIVKICKDHQIHAATVWLLDLVGKTRAAFDELALIFKSLTSRITQCLLSQIDIEINDTREHSSHEKKPVRSYVSQITELAQEATEICVKQPNFCQDGTTSEDCWFYLLKTIVECIQTCSGLLQPSLHPTLSCRKYSPTVASSAKPELLTLQDHNSLEDREETKNEVVESLRGLLPKIVSALISGTKSSNQVSFSKLVKRLIESPDPSQAVSFNSKSNQRIGGTDSQNLTSEFRCIILMLMDTYRFEGNVLEVTGRLIDQDLFKYVNELVKAQEKGFRPDGLSCHHCQRSILLRESLGSWTSANKLGREETERKGGEEESRGKLIQRLGLPVQAMRPIRKQSLKGKEVAQSVEEFGQSSIPYQPDSRTSNGFSEEMLNPRTISEHQLLSRPFTLAPAPRPLSIASNGSTVRLNSTKFSSISNQKVNELDHSINQTSSESETEAESCSEDRSSRDTSQFSHSDEDSSFLKTRFVEQKGRKSLKENTRNEKEQGRTSKYENDENVKFHLNEKELIKTSSSLSLKEKINGHEALVKINSKRKKKYFNNIKDDYQYQNQILLRNDGKCFHLICWEEFNQLD</sequence>
<dbReference type="GO" id="GO:0006623">
    <property type="term" value="P:protein targeting to vacuole"/>
    <property type="evidence" value="ECO:0007669"/>
    <property type="project" value="InterPro"/>
</dbReference>
<feature type="domain" description="VPS8-like TPR-like repeats" evidence="4">
    <location>
        <begin position="1468"/>
        <end position="1646"/>
    </location>
</feature>
<dbReference type="Proteomes" id="UP000765509">
    <property type="component" value="Unassembled WGS sequence"/>
</dbReference>
<feature type="compositionally biased region" description="Acidic residues" evidence="2">
    <location>
        <begin position="13"/>
        <end position="28"/>
    </location>
</feature>
<dbReference type="Pfam" id="PF23410">
    <property type="entry name" value="Beta-prop_VPS8"/>
    <property type="match status" value="1"/>
</dbReference>
<evidence type="ECO:0008006" key="7">
    <source>
        <dbReference type="Google" id="ProtNLM"/>
    </source>
</evidence>
<evidence type="ECO:0000259" key="4">
    <source>
        <dbReference type="Pfam" id="PF25066"/>
    </source>
</evidence>
<organism evidence="5 6">
    <name type="scientific">Austropuccinia psidii MF-1</name>
    <dbReference type="NCBI Taxonomy" id="1389203"/>
    <lineage>
        <taxon>Eukaryota</taxon>
        <taxon>Fungi</taxon>
        <taxon>Dikarya</taxon>
        <taxon>Basidiomycota</taxon>
        <taxon>Pucciniomycotina</taxon>
        <taxon>Pucciniomycetes</taxon>
        <taxon>Pucciniales</taxon>
        <taxon>Sphaerophragmiaceae</taxon>
        <taxon>Austropuccinia</taxon>
    </lineage>
</organism>